<dbReference type="RefSeq" id="WP_089657186.1">
    <property type="nucleotide sequence ID" value="NZ_FNGH01000002.1"/>
</dbReference>
<dbReference type="SUPFAM" id="SSF50630">
    <property type="entry name" value="Acid proteases"/>
    <property type="match status" value="1"/>
</dbReference>
<dbReference type="PANTHER" id="PTHR38037">
    <property type="entry name" value="ZN_PROTEASE DOMAIN-CONTAINING PROTEIN"/>
    <property type="match status" value="1"/>
</dbReference>
<dbReference type="STRING" id="48727.SAMN05192555_102339"/>
<dbReference type="Gene3D" id="2.40.70.10">
    <property type="entry name" value="Acid Proteases"/>
    <property type="match status" value="1"/>
</dbReference>
<evidence type="ECO:0000313" key="3">
    <source>
        <dbReference type="Proteomes" id="UP000199107"/>
    </source>
</evidence>
<organism evidence="2 3">
    <name type="scientific">Franzmannia pantelleriensis</name>
    <dbReference type="NCBI Taxonomy" id="48727"/>
    <lineage>
        <taxon>Bacteria</taxon>
        <taxon>Pseudomonadati</taxon>
        <taxon>Pseudomonadota</taxon>
        <taxon>Gammaproteobacteria</taxon>
        <taxon>Oceanospirillales</taxon>
        <taxon>Halomonadaceae</taxon>
        <taxon>Franzmannia</taxon>
    </lineage>
</organism>
<dbReference type="InterPro" id="IPR008503">
    <property type="entry name" value="Asp_endopeptidase"/>
</dbReference>
<dbReference type="Pfam" id="PF05618">
    <property type="entry name" value="Zn_protease"/>
    <property type="match status" value="1"/>
</dbReference>
<protein>
    <submittedName>
        <fullName evidence="2">Uncharacterized conserved protein</fullName>
    </submittedName>
</protein>
<accession>A0A1G9H3P1</accession>
<reference evidence="3" key="1">
    <citation type="submission" date="2016-10" db="EMBL/GenBank/DDBJ databases">
        <authorList>
            <person name="Varghese N."/>
            <person name="Submissions S."/>
        </authorList>
    </citation>
    <scope>NUCLEOTIDE SEQUENCE [LARGE SCALE GENOMIC DNA]</scope>
    <source>
        <strain evidence="3">AAP</strain>
    </source>
</reference>
<proteinExistence type="predicted"/>
<sequence>MKSLPYHAQAVIGRREMVTLPELGLSLCAKADTGARTSSLHAEDIESFEEHGHVWVSFVTRAGGPGSPAHPFKLHLHDRRRVTSSNGHAEWRYVIRTRLELGTLSFNAELTLADRSNLRHPMLLGRRAMRHLLIAPGQTFLHGEP</sequence>
<keyword evidence="3" id="KW-1185">Reference proteome</keyword>
<feature type="domain" description="Retropepsin-like aspartic endopeptidase" evidence="1">
    <location>
        <begin position="11"/>
        <end position="141"/>
    </location>
</feature>
<evidence type="ECO:0000313" key="2">
    <source>
        <dbReference type="EMBL" id="SDL07511.1"/>
    </source>
</evidence>
<dbReference type="InterPro" id="IPR021109">
    <property type="entry name" value="Peptidase_aspartic_dom_sf"/>
</dbReference>
<dbReference type="OrthoDB" id="9782977at2"/>
<dbReference type="EMBL" id="FNGH01000002">
    <property type="protein sequence ID" value="SDL07511.1"/>
    <property type="molecule type" value="Genomic_DNA"/>
</dbReference>
<gene>
    <name evidence="2" type="ORF">SAMN05192555_102339</name>
</gene>
<dbReference type="AlphaFoldDB" id="A0A1G9H3P1"/>
<evidence type="ECO:0000259" key="1">
    <source>
        <dbReference type="Pfam" id="PF05618"/>
    </source>
</evidence>
<name>A0A1G9H3P1_9GAMM</name>
<dbReference type="PANTHER" id="PTHR38037:SF2">
    <property type="entry name" value="ATP-DEPENDENT ZINC PROTEASE DOMAIN-CONTAINING PROTEIN-RELATED"/>
    <property type="match status" value="1"/>
</dbReference>
<dbReference type="Proteomes" id="UP000199107">
    <property type="component" value="Unassembled WGS sequence"/>
</dbReference>